<evidence type="ECO:0000259" key="4">
    <source>
        <dbReference type="PROSITE" id="PS51379"/>
    </source>
</evidence>
<dbReference type="PROSITE" id="PS51379">
    <property type="entry name" value="4FE4S_FER_2"/>
    <property type="match status" value="1"/>
</dbReference>
<dbReference type="RefSeq" id="WP_204700272.1">
    <property type="nucleotide sequence ID" value="NZ_JAFBDQ010000002.1"/>
</dbReference>
<dbReference type="PROSITE" id="PS00198">
    <property type="entry name" value="4FE4S_FER_1"/>
    <property type="match status" value="1"/>
</dbReference>
<keyword evidence="3" id="KW-0411">Iron-sulfur</keyword>
<keyword evidence="6" id="KW-1185">Reference proteome</keyword>
<dbReference type="InterPro" id="IPR023210">
    <property type="entry name" value="NADP_OxRdtase_dom"/>
</dbReference>
<protein>
    <submittedName>
        <fullName evidence="5">Aldo/keto reductase-like oxidoreductase</fullName>
    </submittedName>
</protein>
<gene>
    <name evidence="5" type="ORF">JOC47_000364</name>
</gene>
<dbReference type="InterPro" id="IPR017900">
    <property type="entry name" value="4Fe4S_Fe_S_CS"/>
</dbReference>
<dbReference type="InterPro" id="IPR017896">
    <property type="entry name" value="4Fe4S_Fe-S-bd"/>
</dbReference>
<keyword evidence="2" id="KW-0408">Iron</keyword>
<dbReference type="Pfam" id="PF00248">
    <property type="entry name" value="Aldo_ket_red"/>
    <property type="match status" value="1"/>
</dbReference>
<reference evidence="5" key="1">
    <citation type="submission" date="2021-01" db="EMBL/GenBank/DDBJ databases">
        <title>Genomic Encyclopedia of Type Strains, Phase IV (KMG-IV): sequencing the most valuable type-strain genomes for metagenomic binning, comparative biology and taxonomic classification.</title>
        <authorList>
            <person name="Goeker M."/>
        </authorList>
    </citation>
    <scope>NUCLEOTIDE SEQUENCE</scope>
    <source>
        <strain evidence="5">DSM 23230</strain>
    </source>
</reference>
<dbReference type="Gene3D" id="3.20.20.100">
    <property type="entry name" value="NADP-dependent oxidoreductase domain"/>
    <property type="match status" value="1"/>
</dbReference>
<dbReference type="CDD" id="cd19100">
    <property type="entry name" value="AKR_unchar"/>
    <property type="match status" value="1"/>
</dbReference>
<evidence type="ECO:0000256" key="2">
    <source>
        <dbReference type="ARBA" id="ARBA00023004"/>
    </source>
</evidence>
<dbReference type="GO" id="GO:0046872">
    <property type="term" value="F:metal ion binding"/>
    <property type="evidence" value="ECO:0007669"/>
    <property type="project" value="UniProtKB-KW"/>
</dbReference>
<dbReference type="PANTHER" id="PTHR43312:SF1">
    <property type="entry name" value="NADP-DEPENDENT OXIDOREDUCTASE DOMAIN-CONTAINING PROTEIN"/>
    <property type="match status" value="1"/>
</dbReference>
<organism evidence="5 6">
    <name type="scientific">Halanaerobacter jeridensis</name>
    <dbReference type="NCBI Taxonomy" id="706427"/>
    <lineage>
        <taxon>Bacteria</taxon>
        <taxon>Bacillati</taxon>
        <taxon>Bacillota</taxon>
        <taxon>Clostridia</taxon>
        <taxon>Halanaerobiales</taxon>
        <taxon>Halobacteroidaceae</taxon>
        <taxon>Halanaerobacter</taxon>
    </lineage>
</organism>
<dbReference type="PANTHER" id="PTHR43312">
    <property type="entry name" value="D-THREO-ALDOSE 1-DEHYDROGENASE"/>
    <property type="match status" value="1"/>
</dbReference>
<dbReference type="SUPFAM" id="SSF51430">
    <property type="entry name" value="NAD(P)-linked oxidoreductase"/>
    <property type="match status" value="1"/>
</dbReference>
<dbReference type="EMBL" id="JAFBDQ010000002">
    <property type="protein sequence ID" value="MBM7555539.1"/>
    <property type="molecule type" value="Genomic_DNA"/>
</dbReference>
<feature type="domain" description="4Fe-4S ferredoxin-type" evidence="4">
    <location>
        <begin position="328"/>
        <end position="357"/>
    </location>
</feature>
<comment type="caution">
    <text evidence="5">The sequence shown here is derived from an EMBL/GenBank/DDBJ whole genome shotgun (WGS) entry which is preliminary data.</text>
</comment>
<evidence type="ECO:0000256" key="3">
    <source>
        <dbReference type="ARBA" id="ARBA00023014"/>
    </source>
</evidence>
<dbReference type="InterPro" id="IPR036812">
    <property type="entry name" value="NAD(P)_OxRdtase_dom_sf"/>
</dbReference>
<accession>A0A938XQ75</accession>
<name>A0A938XQ75_9FIRM</name>
<dbReference type="GO" id="GO:0051536">
    <property type="term" value="F:iron-sulfur cluster binding"/>
    <property type="evidence" value="ECO:0007669"/>
    <property type="project" value="UniProtKB-KW"/>
</dbReference>
<proteinExistence type="predicted"/>
<keyword evidence="1" id="KW-0479">Metal-binding</keyword>
<dbReference type="Gene3D" id="3.30.70.20">
    <property type="match status" value="1"/>
</dbReference>
<evidence type="ECO:0000256" key="1">
    <source>
        <dbReference type="ARBA" id="ARBA00022723"/>
    </source>
</evidence>
<sequence>MEKRRLGRTDLEVSLLGFGGFHLLEIPTKEAQDLLNYYLDHGGNYIETAAEYGHGESERKIGPIIADRREEIVLASKTPKRNKQEAKEEVEESLERLQTDYLDVLFMHHVETQEELEKILAPGGALEAAKELQEEGKIGHIGISMHGQPDVLIEAVKTDEFDVVMATFNYFDRFNFPKLEGELMPLANENDIGLVLMKPLADGFLWRSAQQAFRYAFSLPVSIVVTGMNTMNMVQEDISYAKDFTPMSEEEKEELFAEADELGDYICRQCDECYDCPEGIDIKEIFKLEGYYDRQMRDGKPRNPEKFALRDRLRFWFENQERAKREYAALEVQADQCIECGKCEDFCPYDLPIMDKLQMSHYKLGTDQSLF</sequence>
<dbReference type="Pfam" id="PF13534">
    <property type="entry name" value="Fer4_17"/>
    <property type="match status" value="1"/>
</dbReference>
<dbReference type="Proteomes" id="UP000774000">
    <property type="component" value="Unassembled WGS sequence"/>
</dbReference>
<evidence type="ECO:0000313" key="6">
    <source>
        <dbReference type="Proteomes" id="UP000774000"/>
    </source>
</evidence>
<dbReference type="SUPFAM" id="SSF46548">
    <property type="entry name" value="alpha-helical ferredoxin"/>
    <property type="match status" value="1"/>
</dbReference>
<dbReference type="AlphaFoldDB" id="A0A938XQ75"/>
<evidence type="ECO:0000313" key="5">
    <source>
        <dbReference type="EMBL" id="MBM7555539.1"/>
    </source>
</evidence>
<dbReference type="InterPro" id="IPR053135">
    <property type="entry name" value="AKR2_Oxidoreductase"/>
</dbReference>